<evidence type="ECO:0000256" key="3">
    <source>
        <dbReference type="ARBA" id="ARBA00022475"/>
    </source>
</evidence>
<feature type="transmembrane region" description="Helical" evidence="7">
    <location>
        <begin position="300"/>
        <end position="317"/>
    </location>
</feature>
<proteinExistence type="predicted"/>
<feature type="transmembrane region" description="Helical" evidence="7">
    <location>
        <begin position="388"/>
        <end position="410"/>
    </location>
</feature>
<evidence type="ECO:0000256" key="1">
    <source>
        <dbReference type="ARBA" id="ARBA00004651"/>
    </source>
</evidence>
<dbReference type="Gene3D" id="1.20.1250.20">
    <property type="entry name" value="MFS general substrate transporter like domains"/>
    <property type="match status" value="1"/>
</dbReference>
<dbReference type="Pfam" id="PF05977">
    <property type="entry name" value="MFS_3"/>
    <property type="match status" value="1"/>
</dbReference>
<dbReference type="InterPro" id="IPR036259">
    <property type="entry name" value="MFS_trans_sf"/>
</dbReference>
<dbReference type="PANTHER" id="PTHR23513">
    <property type="entry name" value="INTEGRAL MEMBRANE EFFLUX PROTEIN-RELATED"/>
    <property type="match status" value="1"/>
</dbReference>
<dbReference type="eggNOG" id="COG2814">
    <property type="taxonomic scope" value="Bacteria"/>
</dbReference>
<dbReference type="EMBL" id="ARYM01000008">
    <property type="protein sequence ID" value="KCZ98839.1"/>
    <property type="molecule type" value="Genomic_DNA"/>
</dbReference>
<protein>
    <submittedName>
        <fullName evidence="8">Major facilitator family protein</fullName>
    </submittedName>
</protein>
<comment type="subcellular location">
    <subcellularLocation>
        <location evidence="1">Cell membrane</location>
        <topology evidence="1">Multi-pass membrane protein</topology>
    </subcellularLocation>
</comment>
<comment type="caution">
    <text evidence="8">The sequence shown here is derived from an EMBL/GenBank/DDBJ whole genome shotgun (WGS) entry which is preliminary data.</text>
</comment>
<organism evidence="8 9">
    <name type="scientific">Hyphomonas polymorpha PS728</name>
    <dbReference type="NCBI Taxonomy" id="1280954"/>
    <lineage>
        <taxon>Bacteria</taxon>
        <taxon>Pseudomonadati</taxon>
        <taxon>Pseudomonadota</taxon>
        <taxon>Alphaproteobacteria</taxon>
        <taxon>Hyphomonadales</taxon>
        <taxon>Hyphomonadaceae</taxon>
        <taxon>Hyphomonas</taxon>
    </lineage>
</organism>
<feature type="transmembrane region" description="Helical" evidence="7">
    <location>
        <begin position="92"/>
        <end position="113"/>
    </location>
</feature>
<dbReference type="RefSeq" id="WP_035596829.1">
    <property type="nucleotide sequence ID" value="NZ_ARYM01000008.1"/>
</dbReference>
<evidence type="ECO:0000256" key="5">
    <source>
        <dbReference type="ARBA" id="ARBA00022989"/>
    </source>
</evidence>
<evidence type="ECO:0000256" key="2">
    <source>
        <dbReference type="ARBA" id="ARBA00022448"/>
    </source>
</evidence>
<keyword evidence="6 7" id="KW-0472">Membrane</keyword>
<accession>A0A062VL57</accession>
<evidence type="ECO:0000256" key="7">
    <source>
        <dbReference type="SAM" id="Phobius"/>
    </source>
</evidence>
<gene>
    <name evidence="8" type="ORF">HPO_08064</name>
</gene>
<keyword evidence="2" id="KW-0813">Transport</keyword>
<dbReference type="InterPro" id="IPR010290">
    <property type="entry name" value="TM_effector"/>
</dbReference>
<feature type="transmembrane region" description="Helical" evidence="7">
    <location>
        <begin position="59"/>
        <end position="80"/>
    </location>
</feature>
<evidence type="ECO:0000313" key="9">
    <source>
        <dbReference type="Proteomes" id="UP000027100"/>
    </source>
</evidence>
<dbReference type="SUPFAM" id="SSF103473">
    <property type="entry name" value="MFS general substrate transporter"/>
    <property type="match status" value="1"/>
</dbReference>
<dbReference type="AlphaFoldDB" id="A0A062VL57"/>
<feature type="transmembrane region" description="Helical" evidence="7">
    <location>
        <begin position="224"/>
        <end position="251"/>
    </location>
</feature>
<dbReference type="Proteomes" id="UP000027100">
    <property type="component" value="Unassembled WGS sequence"/>
</dbReference>
<feature type="transmembrane region" description="Helical" evidence="7">
    <location>
        <begin position="273"/>
        <end position="293"/>
    </location>
</feature>
<dbReference type="STRING" id="1280954.HPO_08064"/>
<evidence type="ECO:0000313" key="8">
    <source>
        <dbReference type="EMBL" id="KCZ98839.1"/>
    </source>
</evidence>
<dbReference type="PATRIC" id="fig|1280954.3.peg.1635"/>
<keyword evidence="3" id="KW-1003">Cell membrane</keyword>
<keyword evidence="5 7" id="KW-1133">Transmembrane helix</keyword>
<dbReference type="GO" id="GO:0005886">
    <property type="term" value="C:plasma membrane"/>
    <property type="evidence" value="ECO:0007669"/>
    <property type="project" value="UniProtKB-SubCell"/>
</dbReference>
<evidence type="ECO:0000256" key="6">
    <source>
        <dbReference type="ARBA" id="ARBA00023136"/>
    </source>
</evidence>
<dbReference type="OrthoDB" id="9809918at2"/>
<dbReference type="PANTHER" id="PTHR23513:SF11">
    <property type="entry name" value="STAPHYLOFERRIN A TRANSPORTER"/>
    <property type="match status" value="1"/>
</dbReference>
<feature type="transmembrane region" description="Helical" evidence="7">
    <location>
        <begin position="186"/>
        <end position="204"/>
    </location>
</feature>
<keyword evidence="4 7" id="KW-0812">Transmembrane</keyword>
<sequence length="421" mass="43581">MSPPEKAGGPHLTGTAALIRVMADTAYRSLFLASTAMMASQWMQRIALGWIMWELTGSTTWLGLLASAELLPGLFFGPLGGVLADRMNRKRIVLVCQTAALLISVATGLVVFLGLSAPLLLMALTAAGGIAAALQESARTLLLRDATPRDCLPTGMSMTAISVNVTRFLGPALAGPLVIWPGPASIFWINAAVSLVMIATVLSLRKLHAASAAPAPREPFLRQLWTGLNAASSHSVVTPVLLIFAATAFLVRPVYELMPAFADRLFGGNVQDYSYLIMGVGAGAVVGAVIVTLNAPARPAMMFFWSSLAACLSLVAFSATPGILSATLAATILGFFMCISAATSQLVMVLDTDEAVSGRVLSLWGALMRGAPALGALATGAVLDGMGYRLPLALSGLVAALLTGAAIFLFTRSPGARPGAA</sequence>
<reference evidence="8 9" key="1">
    <citation type="journal article" date="2014" name="Antonie Van Leeuwenhoek">
        <title>Hyphomonas beringensis sp. nov. and Hyphomonas chukchiensis sp. nov., isolated from surface seawater of the Bering Sea and Chukchi Sea.</title>
        <authorList>
            <person name="Li C."/>
            <person name="Lai Q."/>
            <person name="Li G."/>
            <person name="Dong C."/>
            <person name="Wang J."/>
            <person name="Liao Y."/>
            <person name="Shao Z."/>
        </authorList>
    </citation>
    <scope>NUCLEOTIDE SEQUENCE [LARGE SCALE GENOMIC DNA]</scope>
    <source>
        <strain evidence="8 9">PS728</strain>
    </source>
</reference>
<evidence type="ECO:0000256" key="4">
    <source>
        <dbReference type="ARBA" id="ARBA00022692"/>
    </source>
</evidence>
<feature type="transmembrane region" description="Helical" evidence="7">
    <location>
        <begin position="323"/>
        <end position="349"/>
    </location>
</feature>
<dbReference type="CDD" id="cd06173">
    <property type="entry name" value="MFS_MefA_like"/>
    <property type="match status" value="1"/>
</dbReference>
<feature type="transmembrane region" description="Helical" evidence="7">
    <location>
        <begin position="361"/>
        <end position="382"/>
    </location>
</feature>
<keyword evidence="9" id="KW-1185">Reference proteome</keyword>
<name>A0A062VL57_9PROT</name>